<evidence type="ECO:0000313" key="2">
    <source>
        <dbReference type="Proteomes" id="UP000078540"/>
    </source>
</evidence>
<name>A0A195BKQ1_9HYME</name>
<reference evidence="1 2" key="1">
    <citation type="submission" date="2015-09" db="EMBL/GenBank/DDBJ databases">
        <title>Atta colombica WGS genome.</title>
        <authorList>
            <person name="Nygaard S."/>
            <person name="Hu H."/>
            <person name="Boomsma J."/>
            <person name="Zhang G."/>
        </authorList>
    </citation>
    <scope>NUCLEOTIDE SEQUENCE [LARGE SCALE GENOMIC DNA]</scope>
    <source>
        <strain evidence="1">Treedump-2</strain>
        <tissue evidence="1">Whole body</tissue>
    </source>
</reference>
<dbReference type="AlphaFoldDB" id="A0A195BKQ1"/>
<dbReference type="Proteomes" id="UP000078540">
    <property type="component" value="Unassembled WGS sequence"/>
</dbReference>
<evidence type="ECO:0000313" key="1">
    <source>
        <dbReference type="EMBL" id="KYM85305.1"/>
    </source>
</evidence>
<gene>
    <name evidence="1" type="ORF">ALC53_04548</name>
</gene>
<dbReference type="EMBL" id="KQ976453">
    <property type="protein sequence ID" value="KYM85305.1"/>
    <property type="molecule type" value="Genomic_DNA"/>
</dbReference>
<organism evidence="1 2">
    <name type="scientific">Atta colombica</name>
    <dbReference type="NCBI Taxonomy" id="520822"/>
    <lineage>
        <taxon>Eukaryota</taxon>
        <taxon>Metazoa</taxon>
        <taxon>Ecdysozoa</taxon>
        <taxon>Arthropoda</taxon>
        <taxon>Hexapoda</taxon>
        <taxon>Insecta</taxon>
        <taxon>Pterygota</taxon>
        <taxon>Neoptera</taxon>
        <taxon>Endopterygota</taxon>
        <taxon>Hymenoptera</taxon>
        <taxon>Apocrita</taxon>
        <taxon>Aculeata</taxon>
        <taxon>Formicoidea</taxon>
        <taxon>Formicidae</taxon>
        <taxon>Myrmicinae</taxon>
        <taxon>Atta</taxon>
    </lineage>
</organism>
<accession>A0A195BKQ1</accession>
<proteinExistence type="predicted"/>
<keyword evidence="2" id="KW-1185">Reference proteome</keyword>
<protein>
    <submittedName>
        <fullName evidence="1">Uncharacterized protein</fullName>
    </submittedName>
</protein>
<sequence>MANKLRNLWHVRKRMNWSFPVENPVPCAELCHSPAVIKTSKRKEACNLSQMSLKICIASRRLQQKKNLVLLNDMIREGVSILPEGHNELMTRDITEIKEQERTLLDNTQRKGLLLQAQHENRLLTVSVIKG</sequence>